<keyword evidence="1" id="KW-0614">Plasmid</keyword>
<dbReference type="AlphaFoldDB" id="Q5NXA9"/>
<dbReference type="RefSeq" id="WP_011254872.1">
    <property type="nucleotide sequence ID" value="NC_006823.1"/>
</dbReference>
<sequence length="213" mass="23485">MQHALKFVTEVRSDSEYADIPEQAIFEIDAASAAGIAALSRKVLDADANKIEVFDYRTTWLKKSAQSDADIEDPENQEAVELDALVVSGAEFWFAGYLKHTAVKICTERQRIDEVCQHFGIDTIETVEDRALAWLCSVADLKLWDWSDDQGNPLNECAPPSDGYEDSHNALMALIDAARTFLASISHDSTPQGPGRIENPVLSVTTASMQSIH</sequence>
<proteinExistence type="predicted"/>
<protein>
    <recommendedName>
        <fullName evidence="3">DUF4376 domain-containing protein</fullName>
    </recommendedName>
</protein>
<evidence type="ECO:0000313" key="1">
    <source>
        <dbReference type="EMBL" id="CAI10305.1"/>
    </source>
</evidence>
<geneLocation type="plasmid" evidence="2">
    <name>pAzo1</name>
</geneLocation>
<dbReference type="HOGENOM" id="CLU_1292235_0_0_4"/>
<dbReference type="OrthoDB" id="7302637at2"/>
<keyword evidence="2" id="KW-1185">Reference proteome</keyword>
<name>Q5NXA9_AROAE</name>
<evidence type="ECO:0008006" key="3">
    <source>
        <dbReference type="Google" id="ProtNLM"/>
    </source>
</evidence>
<dbReference type="EMBL" id="CR555307">
    <property type="protein sequence ID" value="CAI10305.1"/>
    <property type="molecule type" value="Genomic_DNA"/>
</dbReference>
<dbReference type="KEGG" id="eba:p1B81"/>
<dbReference type="Proteomes" id="UP000006552">
    <property type="component" value="Plasmid 1"/>
</dbReference>
<accession>Q5NXA9</accession>
<gene>
    <name evidence="1" type="ORF">p1B81</name>
</gene>
<organism evidence="1 2">
    <name type="scientific">Aromatoleum aromaticum (strain DSM 19018 / LMG 30748 / EbN1)</name>
    <name type="common">Azoarcus sp. (strain EbN1)</name>
    <dbReference type="NCBI Taxonomy" id="76114"/>
    <lineage>
        <taxon>Bacteria</taxon>
        <taxon>Pseudomonadati</taxon>
        <taxon>Pseudomonadota</taxon>
        <taxon>Betaproteobacteria</taxon>
        <taxon>Rhodocyclales</taxon>
        <taxon>Rhodocyclaceae</taxon>
        <taxon>Aromatoleum</taxon>
    </lineage>
</organism>
<evidence type="ECO:0000313" key="2">
    <source>
        <dbReference type="Proteomes" id="UP000006552"/>
    </source>
</evidence>
<reference evidence="1 2" key="1">
    <citation type="journal article" date="2005" name="Arch. Microbiol.">
        <title>The genome sequence of an anaerobic aromatic-degrading denitrifying bacterium, strain EbN1.</title>
        <authorList>
            <person name="Rabus R."/>
            <person name="Kube M."/>
            <person name="Heider J."/>
            <person name="Beck A."/>
            <person name="Heitmann K."/>
            <person name="Widdel F."/>
            <person name="Reinhardt R."/>
        </authorList>
    </citation>
    <scope>NUCLEOTIDE SEQUENCE [LARGE SCALE GENOMIC DNA]</scope>
    <source>
        <strain evidence="1 2">EbN1</strain>
        <plasmid evidence="2">Plasmid pAzo1</plasmid>
    </source>
</reference>